<dbReference type="InterPro" id="IPR016032">
    <property type="entry name" value="Sig_transdc_resp-reg_C-effctor"/>
</dbReference>
<dbReference type="EMBL" id="CP032419">
    <property type="protein sequence ID" value="AYC32397.1"/>
    <property type="molecule type" value="Genomic_DNA"/>
</dbReference>
<dbReference type="PROSITE" id="PS00622">
    <property type="entry name" value="HTH_LUXR_1"/>
    <property type="match status" value="1"/>
</dbReference>
<dbReference type="SMART" id="SM00421">
    <property type="entry name" value="HTH_LUXR"/>
    <property type="match status" value="1"/>
</dbReference>
<evidence type="ECO:0000313" key="6">
    <source>
        <dbReference type="Proteomes" id="UP000265560"/>
    </source>
</evidence>
<dbReference type="InterPro" id="IPR027417">
    <property type="entry name" value="P-loop_NTPase"/>
</dbReference>
<dbReference type="SUPFAM" id="SSF52540">
    <property type="entry name" value="P-loop containing nucleoside triphosphate hydrolases"/>
    <property type="match status" value="1"/>
</dbReference>
<dbReference type="Gene3D" id="3.40.50.300">
    <property type="entry name" value="P-loop containing nucleotide triphosphate hydrolases"/>
    <property type="match status" value="1"/>
</dbReference>
<dbReference type="GO" id="GO:0003677">
    <property type="term" value="F:DNA binding"/>
    <property type="evidence" value="ECO:0007669"/>
    <property type="project" value="UniProtKB-KW"/>
</dbReference>
<dbReference type="InterPro" id="IPR011990">
    <property type="entry name" value="TPR-like_helical_dom_sf"/>
</dbReference>
<dbReference type="RefSeq" id="WP_119893018.1">
    <property type="nucleotide sequence ID" value="NZ_CP032419.1"/>
</dbReference>
<sequence length="906" mass="100539">MSNRPDLLARLSLIPTVAEIPDHQGWSDLAENADASLPGLPIHPAKFSVPRAVTSPLPRQALLQRLDDADAARLILVSASAGFGKTTLLRLYRERCLSRGRHVLWLNLDPADNQPRRLAAHLQASLQAPGQASGDESAVLNHLSSLDEPFSILLDDFESLDTPAALGFVLRLLEALPACGTLVIASRTIPDISLGRLRAQGQVLEIGTAALRFTPEETATYLRETCGLELDDSEIACLQHSTEGWITALYLATLSLQGRRDRASFIRSLSGSSMELADYLAEDILASQSEERRNFLLQTSILNDFCAPLCDELLGRRNSQGLIEQLERANLFIQPTDPQRHWYRYHRLFREFLSHALERQLPGQAEHLHRRAAQWYLKTERPLAAIEQHLQATDWAAGAELLDRQLDTLVDAGRLRLLLRWLERIPANVLDAYPRLVLSHAWTLLLDRRYQDAMRVVERHPAGLEIDSIRCLLLALTDQPEAALAVGLTQIERLSPQDALQYGMVATPLAYCLVHAGRYEEARRLLTLMVHQDSQGGMALLAGIATYIESMLELIQGHLRDASARLEAARQVQAPSQSSRWGAGKLALDIMRALVLYESDELVAAGRLLADIPSDALDIAGADALITRLVLPARIALQQGNRDAWLHHLAELEQLGRRSGSIRILCAAWLERTRVATLENRLDIAAQALHAAELSGGWERQELASYSCDIDTPFIARQRLQIARGQHREAVAALRPAIEVALRHQHHRRALKLRLLLALAQAGSGRQKDALNTLTTALQLASHEGFLRTFLDEGAALETLMRRWAVSFQALCSGLDISPSFIADLLHRYETQYGTETAGKADLQLTTREIDVIRLLAAGNRNRAIAEQMCLSEHTVKSHLRNISVKLGANNRTEVLAIARAYGLLD</sequence>
<dbReference type="GO" id="GO:0006355">
    <property type="term" value="P:regulation of DNA-templated transcription"/>
    <property type="evidence" value="ECO:0007669"/>
    <property type="project" value="InterPro"/>
</dbReference>
<reference evidence="6" key="1">
    <citation type="submission" date="2018-09" db="EMBL/GenBank/DDBJ databases">
        <authorList>
            <person name="Zhu H."/>
        </authorList>
    </citation>
    <scope>NUCLEOTIDE SEQUENCE [LARGE SCALE GENOMIC DNA]</scope>
    <source>
        <strain evidence="6">K2W31S-8</strain>
    </source>
</reference>
<dbReference type="InterPro" id="IPR036388">
    <property type="entry name" value="WH-like_DNA-bd_sf"/>
</dbReference>
<evidence type="ECO:0000256" key="1">
    <source>
        <dbReference type="ARBA" id="ARBA00023015"/>
    </source>
</evidence>
<dbReference type="PRINTS" id="PR00038">
    <property type="entry name" value="HTHLUXR"/>
</dbReference>
<keyword evidence="2" id="KW-0238">DNA-binding</keyword>
<dbReference type="Gene3D" id="1.25.40.10">
    <property type="entry name" value="Tetratricopeptide repeat domain"/>
    <property type="match status" value="1"/>
</dbReference>
<dbReference type="PROSITE" id="PS50043">
    <property type="entry name" value="HTH_LUXR_2"/>
    <property type="match status" value="1"/>
</dbReference>
<dbReference type="SUPFAM" id="SSF46894">
    <property type="entry name" value="C-terminal effector domain of the bipartite response regulators"/>
    <property type="match status" value="1"/>
</dbReference>
<gene>
    <name evidence="5" type="ORF">D3880_08405</name>
</gene>
<evidence type="ECO:0000256" key="3">
    <source>
        <dbReference type="ARBA" id="ARBA00023163"/>
    </source>
</evidence>
<dbReference type="Proteomes" id="UP000265560">
    <property type="component" value="Chromosome"/>
</dbReference>
<dbReference type="PANTHER" id="PTHR44688">
    <property type="entry name" value="DNA-BINDING TRANSCRIPTIONAL ACTIVATOR DEVR_DOSR"/>
    <property type="match status" value="1"/>
</dbReference>
<evidence type="ECO:0000313" key="5">
    <source>
        <dbReference type="EMBL" id="AYC32397.1"/>
    </source>
</evidence>
<name>A0A385Z2P3_9PSED</name>
<dbReference type="KEGG" id="pcav:D3880_08405"/>
<dbReference type="OrthoDB" id="1123107at2"/>
<evidence type="ECO:0000259" key="4">
    <source>
        <dbReference type="PROSITE" id="PS50043"/>
    </source>
</evidence>
<keyword evidence="3" id="KW-0804">Transcription</keyword>
<evidence type="ECO:0000256" key="2">
    <source>
        <dbReference type="ARBA" id="ARBA00023125"/>
    </source>
</evidence>
<dbReference type="AlphaFoldDB" id="A0A385Z2P3"/>
<dbReference type="InterPro" id="IPR059106">
    <property type="entry name" value="WHD_MalT"/>
</dbReference>
<dbReference type="Gene3D" id="1.10.10.10">
    <property type="entry name" value="Winged helix-like DNA-binding domain superfamily/Winged helix DNA-binding domain"/>
    <property type="match status" value="1"/>
</dbReference>
<dbReference type="Pfam" id="PF17874">
    <property type="entry name" value="TPR_MalT"/>
    <property type="match status" value="1"/>
</dbReference>
<dbReference type="Pfam" id="PF00196">
    <property type="entry name" value="GerE"/>
    <property type="match status" value="1"/>
</dbReference>
<keyword evidence="6" id="KW-1185">Reference proteome</keyword>
<dbReference type="InterPro" id="IPR041617">
    <property type="entry name" value="TPR_MalT"/>
</dbReference>
<dbReference type="Pfam" id="PF25873">
    <property type="entry name" value="WHD_MalT"/>
    <property type="match status" value="1"/>
</dbReference>
<dbReference type="InterPro" id="IPR000792">
    <property type="entry name" value="Tscrpt_reg_LuxR_C"/>
</dbReference>
<protein>
    <submittedName>
        <fullName evidence="5">Helix-turn-helix transcriptional regulator</fullName>
    </submittedName>
</protein>
<dbReference type="SUPFAM" id="SSF48452">
    <property type="entry name" value="TPR-like"/>
    <property type="match status" value="1"/>
</dbReference>
<feature type="domain" description="HTH luxR-type" evidence="4">
    <location>
        <begin position="838"/>
        <end position="903"/>
    </location>
</feature>
<dbReference type="PANTHER" id="PTHR44688:SF16">
    <property type="entry name" value="DNA-BINDING TRANSCRIPTIONAL ACTIVATOR DEVR_DOSR"/>
    <property type="match status" value="1"/>
</dbReference>
<keyword evidence="1" id="KW-0805">Transcription regulation</keyword>
<accession>A0A385Z2P3</accession>
<organism evidence="5 6">
    <name type="scientific">Pseudomonas cavernae</name>
    <dbReference type="NCBI Taxonomy" id="2320867"/>
    <lineage>
        <taxon>Bacteria</taxon>
        <taxon>Pseudomonadati</taxon>
        <taxon>Pseudomonadota</taxon>
        <taxon>Gammaproteobacteria</taxon>
        <taxon>Pseudomonadales</taxon>
        <taxon>Pseudomonadaceae</taxon>
        <taxon>Pseudomonas</taxon>
    </lineage>
</organism>
<dbReference type="CDD" id="cd06170">
    <property type="entry name" value="LuxR_C_like"/>
    <property type="match status" value="1"/>
</dbReference>
<proteinExistence type="predicted"/>